<dbReference type="RefSeq" id="XP_016508413.1">
    <property type="nucleotide sequence ID" value="XM_016652927.1"/>
</dbReference>
<dbReference type="Pfam" id="PF01190">
    <property type="entry name" value="Pollen_Ole_e_1"/>
    <property type="match status" value="1"/>
</dbReference>
<dbReference type="PANTHER" id="PTHR47273:SF6">
    <property type="entry name" value="POLLEN OLE E 1 ALLERGEN AND EXTENSIN FAMILY PROTEIN"/>
    <property type="match status" value="1"/>
</dbReference>
<dbReference type="PaxDb" id="4097-A0A1S4D4Z3"/>
<dbReference type="PANTHER" id="PTHR47273">
    <property type="entry name" value="EXPRESSED PROTEIN"/>
    <property type="match status" value="1"/>
</dbReference>
<reference evidence="1" key="1">
    <citation type="submission" date="2025-08" db="UniProtKB">
        <authorList>
            <consortium name="RefSeq"/>
        </authorList>
    </citation>
    <scope>IDENTIFICATION</scope>
</reference>
<evidence type="ECO:0000313" key="1">
    <source>
        <dbReference type="RefSeq" id="XP_016508413.1"/>
    </source>
</evidence>
<dbReference type="OrthoDB" id="744797at2759"/>
<accession>A0A1S4D4Z3</accession>
<dbReference type="KEGG" id="nta:107826000"/>
<dbReference type="AlphaFoldDB" id="A0A1S4D4Z3"/>
<organism evidence="1">
    <name type="scientific">Nicotiana tabacum</name>
    <name type="common">Common tobacco</name>
    <dbReference type="NCBI Taxonomy" id="4097"/>
    <lineage>
        <taxon>Eukaryota</taxon>
        <taxon>Viridiplantae</taxon>
        <taxon>Streptophyta</taxon>
        <taxon>Embryophyta</taxon>
        <taxon>Tracheophyta</taxon>
        <taxon>Spermatophyta</taxon>
        <taxon>Magnoliopsida</taxon>
        <taxon>eudicotyledons</taxon>
        <taxon>Gunneridae</taxon>
        <taxon>Pentapetalae</taxon>
        <taxon>asterids</taxon>
        <taxon>lamiids</taxon>
        <taxon>Solanales</taxon>
        <taxon>Solanaceae</taxon>
        <taxon>Nicotianoideae</taxon>
        <taxon>Nicotianeae</taxon>
        <taxon>Nicotiana</taxon>
    </lineage>
</organism>
<dbReference type="OMA" id="ACHQRRR"/>
<protein>
    <submittedName>
        <fullName evidence="1">Uncharacterized protein</fullName>
    </submittedName>
</protein>
<sequence length="196" mass="22014">MKIIQLRIIVVFFFILPIYSAILSDNPLVDLSNGEELGKMAGYGEEKLSTVIIHGTLLCHHHQSCADIIDTQLSPHPVSGANVAIFCGTSEGKVRGSSWSKNITNESGKFLIDLPSHLHSIPNLENTCKIQVLHLPKDSLCRRRHSFTRKQYKRSIKLTYIGDGIRIYTTHRIQLITPKASQAGCTNKFHNKKRLL</sequence>
<dbReference type="STRING" id="4097.A0A1S4D4Z3"/>
<name>A0A1S4D4Z3_TOBAC</name>
<gene>
    <name evidence="1" type="primary">LOC107826000</name>
</gene>
<proteinExistence type="predicted"/>